<feature type="region of interest" description="Disordered" evidence="1">
    <location>
        <begin position="1"/>
        <end position="22"/>
    </location>
</feature>
<dbReference type="RefSeq" id="XP_038779125.1">
    <property type="nucleotide sequence ID" value="XM_038923197.1"/>
</dbReference>
<proteinExistence type="predicted"/>
<dbReference type="Proteomes" id="UP000662931">
    <property type="component" value="Chromosome 3"/>
</dbReference>
<sequence>MKVNGLSETSNESGGGREPKTVNEIFDQATQEEESGDRWLSSDLSKALRFYQRAYSLYMQALNIDVSHLDTRYNASRLLFTVYTEYIKNEGVNLTDLNNCDLALSRTDASVIQPLQNICQFFQISLELVSQASSRFAWDLYYNAALCYFEYVEEETRNGYETMAQFSQVMDAMQISQRLLSSALQYQVKELKQFTEKVGKAEPIIHSEVPTARDTIAEIEDTILPSTVLETCLNCYRLVSTSYEDSWSEERLSLVANASDEFINVVDSISSGLLDNYTNSSNEIVPSLTEDEINELKITKISFLASKSLTFAECEAVWQSEPLLDLVDKLLLEAGSYRTLLDKLDESLAVVDDKLKWQVLSVMDTKYKECYKVLKKQLDQLKKRSVEDTGDDKSNIISQICSVFIEQADIEVERSMLESGQKYHDVLVKNSYNLLKNSLVYSKQGGGLRESVSGKLVREKRRRETLARLCILDGKLSRTELSSIVGANYWPQEMSDLADVSVYSEGAKSALTQA</sequence>
<dbReference type="AlphaFoldDB" id="A0A875RPX1"/>
<protein>
    <submittedName>
        <fullName evidence="2">Uncharacterized protein</fullName>
    </submittedName>
</protein>
<accession>A0A875RPX1</accession>
<keyword evidence="3" id="KW-1185">Reference proteome</keyword>
<name>A0A875RPX1_EENNA</name>
<dbReference type="KEGG" id="bnn:FOA43_002915"/>
<dbReference type="GeneID" id="62196316"/>
<dbReference type="OrthoDB" id="5328412at2759"/>
<evidence type="ECO:0000313" key="2">
    <source>
        <dbReference type="EMBL" id="QPG75560.1"/>
    </source>
</evidence>
<gene>
    <name evidence="2" type="ORF">FOA43_002915</name>
</gene>
<dbReference type="EMBL" id="CP064814">
    <property type="protein sequence ID" value="QPG75560.1"/>
    <property type="molecule type" value="Genomic_DNA"/>
</dbReference>
<feature type="compositionally biased region" description="Polar residues" evidence="1">
    <location>
        <begin position="1"/>
        <end position="12"/>
    </location>
</feature>
<evidence type="ECO:0000313" key="3">
    <source>
        <dbReference type="Proteomes" id="UP000662931"/>
    </source>
</evidence>
<organism evidence="2 3">
    <name type="scientific">Eeniella nana</name>
    <name type="common">Yeast</name>
    <name type="synonym">Brettanomyces nanus</name>
    <dbReference type="NCBI Taxonomy" id="13502"/>
    <lineage>
        <taxon>Eukaryota</taxon>
        <taxon>Fungi</taxon>
        <taxon>Dikarya</taxon>
        <taxon>Ascomycota</taxon>
        <taxon>Saccharomycotina</taxon>
        <taxon>Pichiomycetes</taxon>
        <taxon>Pichiales</taxon>
        <taxon>Pichiaceae</taxon>
        <taxon>Brettanomyces</taxon>
    </lineage>
</organism>
<reference evidence="2" key="1">
    <citation type="submission" date="2020-10" db="EMBL/GenBank/DDBJ databases">
        <authorList>
            <person name="Roach M.J.R."/>
        </authorList>
    </citation>
    <scope>NUCLEOTIDE SEQUENCE</scope>
    <source>
        <strain evidence="2">CBS 1945</strain>
    </source>
</reference>
<evidence type="ECO:0000256" key="1">
    <source>
        <dbReference type="SAM" id="MobiDB-lite"/>
    </source>
</evidence>